<dbReference type="Gene3D" id="3.90.420.10">
    <property type="entry name" value="Oxidoreductase, molybdopterin-binding domain"/>
    <property type="match status" value="1"/>
</dbReference>
<dbReference type="Pfam" id="PF00174">
    <property type="entry name" value="Oxidored_molyb"/>
    <property type="match status" value="1"/>
</dbReference>
<evidence type="ECO:0000259" key="1">
    <source>
        <dbReference type="Pfam" id="PF00174"/>
    </source>
</evidence>
<dbReference type="RefSeq" id="WP_144998193.1">
    <property type="nucleotide sequence ID" value="NZ_CP036281.1"/>
</dbReference>
<dbReference type="AlphaFoldDB" id="A0A518CSJ3"/>
<gene>
    <name evidence="2" type="ORF">Pla110_39640</name>
</gene>
<name>A0A518CSJ3_9PLAN</name>
<feature type="domain" description="Oxidoreductase molybdopterin-binding" evidence="1">
    <location>
        <begin position="45"/>
        <end position="134"/>
    </location>
</feature>
<evidence type="ECO:0000313" key="3">
    <source>
        <dbReference type="Proteomes" id="UP000317178"/>
    </source>
</evidence>
<dbReference type="EMBL" id="CP036281">
    <property type="protein sequence ID" value="QDU82209.1"/>
    <property type="molecule type" value="Genomic_DNA"/>
</dbReference>
<proteinExistence type="predicted"/>
<dbReference type="KEGG" id="plon:Pla110_39640"/>
<dbReference type="SUPFAM" id="SSF56524">
    <property type="entry name" value="Oxidoreductase molybdopterin-binding domain"/>
    <property type="match status" value="1"/>
</dbReference>
<protein>
    <submittedName>
        <fullName evidence="2">Oxidoreductase molybdopterin binding domain protein</fullName>
    </submittedName>
</protein>
<organism evidence="2 3">
    <name type="scientific">Polystyrenella longa</name>
    <dbReference type="NCBI Taxonomy" id="2528007"/>
    <lineage>
        <taxon>Bacteria</taxon>
        <taxon>Pseudomonadati</taxon>
        <taxon>Planctomycetota</taxon>
        <taxon>Planctomycetia</taxon>
        <taxon>Planctomycetales</taxon>
        <taxon>Planctomycetaceae</taxon>
        <taxon>Polystyrenella</taxon>
    </lineage>
</organism>
<dbReference type="Proteomes" id="UP000317178">
    <property type="component" value="Chromosome"/>
</dbReference>
<dbReference type="InterPro" id="IPR036374">
    <property type="entry name" value="OxRdtase_Mopterin-bd_sf"/>
</dbReference>
<sequence length="143" mass="15944">MSRHLSICGSLKQAVDLSAGELDRLPEEGQIRDLNRLFPKRNGDGIRLSLLLERFPPSDDVTHLTLHARHDGFSASLPLNLVREVGVIQYQQDGQPLSEEQGGPFRFLIEQAAPCKTDELDACANVKYLDEIEYSVGKGKDTR</sequence>
<dbReference type="OrthoDB" id="277076at2"/>
<keyword evidence="3" id="KW-1185">Reference proteome</keyword>
<dbReference type="InterPro" id="IPR000572">
    <property type="entry name" value="OxRdtase_Mopterin-bd_dom"/>
</dbReference>
<accession>A0A518CSJ3</accession>
<evidence type="ECO:0000313" key="2">
    <source>
        <dbReference type="EMBL" id="QDU82209.1"/>
    </source>
</evidence>
<reference evidence="2 3" key="1">
    <citation type="submission" date="2019-02" db="EMBL/GenBank/DDBJ databases">
        <title>Deep-cultivation of Planctomycetes and their phenomic and genomic characterization uncovers novel biology.</title>
        <authorList>
            <person name="Wiegand S."/>
            <person name="Jogler M."/>
            <person name="Boedeker C."/>
            <person name="Pinto D."/>
            <person name="Vollmers J."/>
            <person name="Rivas-Marin E."/>
            <person name="Kohn T."/>
            <person name="Peeters S.H."/>
            <person name="Heuer A."/>
            <person name="Rast P."/>
            <person name="Oberbeckmann S."/>
            <person name="Bunk B."/>
            <person name="Jeske O."/>
            <person name="Meyerdierks A."/>
            <person name="Storesund J.E."/>
            <person name="Kallscheuer N."/>
            <person name="Luecker S."/>
            <person name="Lage O.M."/>
            <person name="Pohl T."/>
            <person name="Merkel B.J."/>
            <person name="Hornburger P."/>
            <person name="Mueller R.-W."/>
            <person name="Bruemmer F."/>
            <person name="Labrenz M."/>
            <person name="Spormann A.M."/>
            <person name="Op den Camp H."/>
            <person name="Overmann J."/>
            <person name="Amann R."/>
            <person name="Jetten M.S.M."/>
            <person name="Mascher T."/>
            <person name="Medema M.H."/>
            <person name="Devos D.P."/>
            <person name="Kaster A.-K."/>
            <person name="Ovreas L."/>
            <person name="Rohde M."/>
            <person name="Galperin M.Y."/>
            <person name="Jogler C."/>
        </authorList>
    </citation>
    <scope>NUCLEOTIDE SEQUENCE [LARGE SCALE GENOMIC DNA]</scope>
    <source>
        <strain evidence="2 3">Pla110</strain>
    </source>
</reference>